<organism evidence="1 2">
    <name type="scientific">Altererythrobacter lutimaris</name>
    <dbReference type="NCBI Taxonomy" id="2743979"/>
    <lineage>
        <taxon>Bacteria</taxon>
        <taxon>Pseudomonadati</taxon>
        <taxon>Pseudomonadota</taxon>
        <taxon>Alphaproteobacteria</taxon>
        <taxon>Sphingomonadales</taxon>
        <taxon>Erythrobacteraceae</taxon>
        <taxon>Altererythrobacter</taxon>
    </lineage>
</organism>
<dbReference type="SUPFAM" id="SSF82649">
    <property type="entry name" value="SufE/NifU"/>
    <property type="match status" value="1"/>
</dbReference>
<dbReference type="EMBL" id="JABWTA010000001">
    <property type="protein sequence ID" value="NVE94036.1"/>
    <property type="molecule type" value="Genomic_DNA"/>
</dbReference>
<gene>
    <name evidence="1" type="ORF">HUO12_03900</name>
</gene>
<reference evidence="1 2" key="1">
    <citation type="submission" date="2020-06" db="EMBL/GenBank/DDBJ databases">
        <title>Altererythrobacter lutimaris sp. nov., a marine bacterium isolated from a tidal flat.</title>
        <authorList>
            <person name="Kim D."/>
            <person name="Yoo Y."/>
            <person name="Kim J.-J."/>
        </authorList>
    </citation>
    <scope>NUCLEOTIDE SEQUENCE [LARGE SCALE GENOMIC DNA]</scope>
    <source>
        <strain evidence="1 2">JGD-16</strain>
    </source>
</reference>
<dbReference type="Proteomes" id="UP000546031">
    <property type="component" value="Unassembled WGS sequence"/>
</dbReference>
<evidence type="ECO:0000313" key="1">
    <source>
        <dbReference type="EMBL" id="NVE94036.1"/>
    </source>
</evidence>
<comment type="caution">
    <text evidence="1">The sequence shown here is derived from an EMBL/GenBank/DDBJ whole genome shotgun (WGS) entry which is preliminary data.</text>
</comment>
<keyword evidence="2" id="KW-1185">Reference proteome</keyword>
<proteinExistence type="predicted"/>
<dbReference type="Gene3D" id="3.90.1010.10">
    <property type="match status" value="1"/>
</dbReference>
<dbReference type="AlphaFoldDB" id="A0A850HAV9"/>
<name>A0A850HAV9_9SPHN</name>
<dbReference type="RefSeq" id="WP_176272354.1">
    <property type="nucleotide sequence ID" value="NZ_JABWTA010000001.1"/>
</dbReference>
<protein>
    <submittedName>
        <fullName evidence="1">Iron-sulfur cluster assembly scaffold protein</fullName>
    </submittedName>
</protein>
<evidence type="ECO:0000313" key="2">
    <source>
        <dbReference type="Proteomes" id="UP000546031"/>
    </source>
</evidence>
<accession>A0A850HAV9</accession>
<sequence length="146" mass="15291">MTIGSVAKLYTSEVLGLAVQLARYPLSDDFASRGEARSRTCGSSLTMGLSQGDDGEITQIGMQVSACAIGQAAAAIFAADAKGRTLADIERAKASLEGWLHGAEEMPAWSGISTLEEARSYSSRHGAILLPWSAAIEALSKAQDSR</sequence>